<evidence type="ECO:0000259" key="1">
    <source>
        <dbReference type="Pfam" id="PF03766"/>
    </source>
</evidence>
<organism evidence="2 3">
    <name type="scientific">Platanthera guangdongensis</name>
    <dbReference type="NCBI Taxonomy" id="2320717"/>
    <lineage>
        <taxon>Eukaryota</taxon>
        <taxon>Viridiplantae</taxon>
        <taxon>Streptophyta</taxon>
        <taxon>Embryophyta</taxon>
        <taxon>Tracheophyta</taxon>
        <taxon>Spermatophyta</taxon>
        <taxon>Magnoliopsida</taxon>
        <taxon>Liliopsida</taxon>
        <taxon>Asparagales</taxon>
        <taxon>Orchidaceae</taxon>
        <taxon>Orchidoideae</taxon>
        <taxon>Orchideae</taxon>
        <taxon>Orchidinae</taxon>
        <taxon>Platanthera</taxon>
    </lineage>
</organism>
<name>A0ABR2LW46_9ASPA</name>
<dbReference type="InterPro" id="IPR005518">
    <property type="entry name" value="Remorin_N"/>
</dbReference>
<proteinExistence type="predicted"/>
<reference evidence="2 3" key="1">
    <citation type="journal article" date="2022" name="Nat. Plants">
        <title>Genomes of leafy and leafless Platanthera orchids illuminate the evolution of mycoheterotrophy.</title>
        <authorList>
            <person name="Li M.H."/>
            <person name="Liu K.W."/>
            <person name="Li Z."/>
            <person name="Lu H.C."/>
            <person name="Ye Q.L."/>
            <person name="Zhang D."/>
            <person name="Wang J.Y."/>
            <person name="Li Y.F."/>
            <person name="Zhong Z.M."/>
            <person name="Liu X."/>
            <person name="Yu X."/>
            <person name="Liu D.K."/>
            <person name="Tu X.D."/>
            <person name="Liu B."/>
            <person name="Hao Y."/>
            <person name="Liao X.Y."/>
            <person name="Jiang Y.T."/>
            <person name="Sun W.H."/>
            <person name="Chen J."/>
            <person name="Chen Y.Q."/>
            <person name="Ai Y."/>
            <person name="Zhai J.W."/>
            <person name="Wu S.S."/>
            <person name="Zhou Z."/>
            <person name="Hsiao Y.Y."/>
            <person name="Wu W.L."/>
            <person name="Chen Y.Y."/>
            <person name="Lin Y.F."/>
            <person name="Hsu J.L."/>
            <person name="Li C.Y."/>
            <person name="Wang Z.W."/>
            <person name="Zhao X."/>
            <person name="Zhong W.Y."/>
            <person name="Ma X.K."/>
            <person name="Ma L."/>
            <person name="Huang J."/>
            <person name="Chen G.Z."/>
            <person name="Huang M.Z."/>
            <person name="Huang L."/>
            <person name="Peng D.H."/>
            <person name="Luo Y.B."/>
            <person name="Zou S.Q."/>
            <person name="Chen S.P."/>
            <person name="Lan S."/>
            <person name="Tsai W.C."/>
            <person name="Van de Peer Y."/>
            <person name="Liu Z.J."/>
        </authorList>
    </citation>
    <scope>NUCLEOTIDE SEQUENCE [LARGE SCALE GENOMIC DNA]</scope>
    <source>
        <strain evidence="2">Lor288</strain>
    </source>
</reference>
<accession>A0ABR2LW46</accession>
<protein>
    <recommendedName>
        <fullName evidence="1">Remorin N-terminal domain-containing protein</fullName>
    </recommendedName>
</protein>
<gene>
    <name evidence="2" type="ORF">KSP40_PGU009262</name>
</gene>
<keyword evidence="3" id="KW-1185">Reference proteome</keyword>
<comment type="caution">
    <text evidence="2">The sequence shown here is derived from an EMBL/GenBank/DDBJ whole genome shotgun (WGS) entry which is preliminary data.</text>
</comment>
<feature type="domain" description="Remorin N-terminal" evidence="1">
    <location>
        <begin position="3"/>
        <end position="27"/>
    </location>
</feature>
<dbReference type="Pfam" id="PF03766">
    <property type="entry name" value="Remorin_N"/>
    <property type="match status" value="1"/>
</dbReference>
<dbReference type="Proteomes" id="UP001412067">
    <property type="component" value="Unassembled WGS sequence"/>
</dbReference>
<evidence type="ECO:0000313" key="2">
    <source>
        <dbReference type="EMBL" id="KAK8953063.1"/>
    </source>
</evidence>
<evidence type="ECO:0000313" key="3">
    <source>
        <dbReference type="Proteomes" id="UP001412067"/>
    </source>
</evidence>
<sequence length="128" mass="13933">MLEERAATPPETEEKVDDNKALAIVESQFFLSLRARTMRDGEKLGLSGPPPWTASWLPFSSLDDGKVFKHAEVGVRVCVFHSSGAISFLVHSDQPPRSLEKKLKPGPRLAADVQPTIIPPLLSSTGCP</sequence>
<dbReference type="EMBL" id="JBBWWR010000014">
    <property type="protein sequence ID" value="KAK8953063.1"/>
    <property type="molecule type" value="Genomic_DNA"/>
</dbReference>